<evidence type="ECO:0000256" key="1">
    <source>
        <dbReference type="ARBA" id="ARBA00008911"/>
    </source>
</evidence>
<gene>
    <name evidence="5" type="ORF">SAMN06296036_10913</name>
</gene>
<dbReference type="EC" id="2.5.1.54" evidence="4"/>
<dbReference type="Pfam" id="PF01474">
    <property type="entry name" value="DAHP_synth_2"/>
    <property type="match status" value="1"/>
</dbReference>
<dbReference type="PANTHER" id="PTHR21337">
    <property type="entry name" value="PHOSPHO-2-DEHYDRO-3-DEOXYHEPTONATE ALDOLASE 1, 2"/>
    <property type="match status" value="1"/>
</dbReference>
<dbReference type="AlphaFoldDB" id="A0A1Y6BZ58"/>
<keyword evidence="6" id="KW-1185">Reference proteome</keyword>
<name>A0A1Y6BZ58_9BACT</name>
<dbReference type="InterPro" id="IPR002480">
    <property type="entry name" value="DAHP_synth_2"/>
</dbReference>
<feature type="binding site" evidence="3">
    <location>
        <position position="109"/>
    </location>
    <ligand>
        <name>phosphoenolpyruvate</name>
        <dbReference type="ChEBI" id="CHEBI:58702"/>
    </ligand>
</feature>
<keyword evidence="3" id="KW-0104">Cadmium</keyword>
<reference evidence="6" key="1">
    <citation type="submission" date="2017-04" db="EMBL/GenBank/DDBJ databases">
        <authorList>
            <person name="Varghese N."/>
            <person name="Submissions S."/>
        </authorList>
    </citation>
    <scope>NUCLEOTIDE SEQUENCE [LARGE SCALE GENOMIC DNA]</scope>
    <source>
        <strain evidence="6">RKEM611</strain>
    </source>
</reference>
<dbReference type="GO" id="GO:0009073">
    <property type="term" value="P:aromatic amino acid family biosynthetic process"/>
    <property type="evidence" value="ECO:0007669"/>
    <property type="project" value="UniProtKB-KW"/>
</dbReference>
<dbReference type="SUPFAM" id="SSF51569">
    <property type="entry name" value="Aldolase"/>
    <property type="match status" value="1"/>
</dbReference>
<keyword evidence="4" id="KW-0028">Amino-acid biosynthesis</keyword>
<dbReference type="GO" id="GO:0008652">
    <property type="term" value="P:amino acid biosynthetic process"/>
    <property type="evidence" value="ECO:0007669"/>
    <property type="project" value="UniProtKB-KW"/>
</dbReference>
<feature type="binding site" evidence="3">
    <location>
        <position position="394"/>
    </location>
    <ligand>
        <name>Mn(2+)</name>
        <dbReference type="ChEBI" id="CHEBI:29035"/>
    </ligand>
</feature>
<evidence type="ECO:0000256" key="4">
    <source>
        <dbReference type="RuleBase" id="RU363071"/>
    </source>
</evidence>
<protein>
    <recommendedName>
        <fullName evidence="4">Phospho-2-dehydro-3-deoxyheptonate aldolase</fullName>
        <ecNumber evidence="4">2.5.1.54</ecNumber>
    </recommendedName>
</protein>
<sequence length="449" mass="50221">MNQIPWTLDSWRSKPIKQQPNYDSQDELNEVLGQIKSLPPLVFVGEIEALKNNMAQAGRGECFILQGGDCAERFQDCNELSITAKLKILLQMSVVLCYGAKKPIVRIGRIAGQYAKPRSNPTEVVDGKEVPVYRGDIINSFEAHGDARKPDPSRILQAFYRSTATLNYIRALTKGGFADLHHPQNWDLDFVNKAPKRQEYEQIVSSIQDAITFMESLGAKEDKLHSVEFYTSHEGLLLPMEEALTQYVEEYNGWYNLGAHMLWIGDRTRQLDGAHIEYFRGIRNPVGLKVGPSADPREIIQIVQALNPSNEEGKVTLITRYGEGKVQEHLPKMIDAITESKLNVLWSADPMHGNASKTDDGVKTRNFDSILSEVNDSFEVHSGKPSNLAGIHFELTGEDVTECIGGTAGIGVKDLDQKYETYCDPRLNYSQSLEMAFLISKMLGKGKTP</sequence>
<dbReference type="GO" id="GO:0003849">
    <property type="term" value="F:3-deoxy-7-phosphoheptulonate synthase activity"/>
    <property type="evidence" value="ECO:0007669"/>
    <property type="project" value="UniProtKB-EC"/>
</dbReference>
<keyword evidence="3" id="KW-0464">Manganese</keyword>
<comment type="catalytic activity">
    <reaction evidence="4">
        <text>D-erythrose 4-phosphate + phosphoenolpyruvate + H2O = 7-phospho-2-dehydro-3-deoxy-D-arabino-heptonate + phosphate</text>
        <dbReference type="Rhea" id="RHEA:14717"/>
        <dbReference type="ChEBI" id="CHEBI:15377"/>
        <dbReference type="ChEBI" id="CHEBI:16897"/>
        <dbReference type="ChEBI" id="CHEBI:43474"/>
        <dbReference type="ChEBI" id="CHEBI:58394"/>
        <dbReference type="ChEBI" id="CHEBI:58702"/>
        <dbReference type="EC" id="2.5.1.54"/>
    </reaction>
</comment>
<dbReference type="NCBIfam" id="TIGR01358">
    <property type="entry name" value="DAHP_synth_II"/>
    <property type="match status" value="1"/>
</dbReference>
<evidence type="ECO:0000256" key="3">
    <source>
        <dbReference type="PIRSR" id="PIRSR602480-1"/>
    </source>
</evidence>
<dbReference type="RefSeq" id="WP_132319500.1">
    <property type="nucleotide sequence ID" value="NZ_FWZT01000009.1"/>
</dbReference>
<evidence type="ECO:0000256" key="2">
    <source>
        <dbReference type="ARBA" id="ARBA00022679"/>
    </source>
</evidence>
<feature type="binding site" evidence="3">
    <location>
        <position position="289"/>
    </location>
    <ligand>
        <name>phosphoenolpyruvate</name>
        <dbReference type="ChEBI" id="CHEBI:58702"/>
    </ligand>
</feature>
<dbReference type="OrthoDB" id="9766852at2"/>
<proteinExistence type="inferred from homology"/>
<evidence type="ECO:0000313" key="6">
    <source>
        <dbReference type="Proteomes" id="UP000192907"/>
    </source>
</evidence>
<dbReference type="Gene3D" id="3.20.20.70">
    <property type="entry name" value="Aldolase class I"/>
    <property type="match status" value="1"/>
</dbReference>
<comment type="similarity">
    <text evidence="1 4">Belongs to the class-II DAHP synthase family.</text>
</comment>
<dbReference type="STRING" id="1513793.SAMN06296036_10913"/>
<evidence type="ECO:0000313" key="5">
    <source>
        <dbReference type="EMBL" id="SMF28452.1"/>
    </source>
</evidence>
<comment type="cofactor">
    <cofactor evidence="3">
        <name>Mn(2+)</name>
        <dbReference type="ChEBI" id="CHEBI:29035"/>
    </cofactor>
    <cofactor evidence="3">
        <name>Co(2+)</name>
        <dbReference type="ChEBI" id="CHEBI:48828"/>
    </cofactor>
    <cofactor evidence="3">
        <name>Cd(2+)</name>
        <dbReference type="ChEBI" id="CHEBI:48775"/>
    </cofactor>
    <text evidence="3">Binds 1 divalent cation per subunit. The enzyme is active with manganese, cobalt or cadmium ions.</text>
</comment>
<accession>A0A1Y6BZ58</accession>
<feature type="binding site" evidence="3">
    <location>
        <position position="320"/>
    </location>
    <ligand>
        <name>phosphoenolpyruvate</name>
        <dbReference type="ChEBI" id="CHEBI:58702"/>
    </ligand>
</feature>
<feature type="binding site" evidence="3">
    <location>
        <position position="352"/>
    </location>
    <ligand>
        <name>Mn(2+)</name>
        <dbReference type="ChEBI" id="CHEBI:29035"/>
    </ligand>
</feature>
<keyword evidence="3" id="KW-0170">Cobalt</keyword>
<feature type="binding site" evidence="3">
    <location>
        <position position="70"/>
    </location>
    <ligand>
        <name>Mn(2+)</name>
        <dbReference type="ChEBI" id="CHEBI:29035"/>
    </ligand>
</feature>
<organism evidence="5 6">
    <name type="scientific">Pseudobacteriovorax antillogorgiicola</name>
    <dbReference type="NCBI Taxonomy" id="1513793"/>
    <lineage>
        <taxon>Bacteria</taxon>
        <taxon>Pseudomonadati</taxon>
        <taxon>Bdellovibrionota</taxon>
        <taxon>Oligoflexia</taxon>
        <taxon>Oligoflexales</taxon>
        <taxon>Pseudobacteriovoracaceae</taxon>
        <taxon>Pseudobacteriovorax</taxon>
    </lineage>
</organism>
<keyword evidence="2 4" id="KW-0808">Transferase</keyword>
<dbReference type="EMBL" id="FWZT01000009">
    <property type="protein sequence ID" value="SMF28452.1"/>
    <property type="molecule type" value="Genomic_DNA"/>
</dbReference>
<dbReference type="Proteomes" id="UP000192907">
    <property type="component" value="Unassembled WGS sequence"/>
</dbReference>
<feature type="binding site" evidence="3">
    <location>
        <position position="424"/>
    </location>
    <ligand>
        <name>Mn(2+)</name>
        <dbReference type="ChEBI" id="CHEBI:29035"/>
    </ligand>
</feature>
<dbReference type="PANTHER" id="PTHR21337:SF0">
    <property type="entry name" value="PHOSPHO-2-DEHYDRO-3-DEOXYHEPTONATE ALDOLASE"/>
    <property type="match status" value="1"/>
</dbReference>
<keyword evidence="4" id="KW-0057">Aromatic amino acid biosynthesis</keyword>
<dbReference type="InterPro" id="IPR013785">
    <property type="entry name" value="Aldolase_TIM"/>
</dbReference>
<comment type="pathway">
    <text evidence="4">Metabolic intermediate biosynthesis; chorismate biosynthesis; chorismate from D-erythrose 4-phosphate and phosphoenolpyruvate: step 1/7.</text>
</comment>